<evidence type="ECO:0000313" key="6">
    <source>
        <dbReference type="Proteomes" id="UP001516400"/>
    </source>
</evidence>
<proteinExistence type="predicted"/>
<dbReference type="EMBL" id="JABFTP020000103">
    <property type="protein sequence ID" value="KAL3277331.1"/>
    <property type="molecule type" value="Genomic_DNA"/>
</dbReference>
<reference evidence="5 6" key="1">
    <citation type="journal article" date="2021" name="BMC Biol.">
        <title>Horizontally acquired antibacterial genes associated with adaptive radiation of ladybird beetles.</title>
        <authorList>
            <person name="Li H.S."/>
            <person name="Tang X.F."/>
            <person name="Huang Y.H."/>
            <person name="Xu Z.Y."/>
            <person name="Chen M.L."/>
            <person name="Du X.Y."/>
            <person name="Qiu B.Y."/>
            <person name="Chen P.T."/>
            <person name="Zhang W."/>
            <person name="Slipinski A."/>
            <person name="Escalona H.E."/>
            <person name="Waterhouse R.M."/>
            <person name="Zwick A."/>
            <person name="Pang H."/>
        </authorList>
    </citation>
    <scope>NUCLEOTIDE SEQUENCE [LARGE SCALE GENOMIC DNA]</scope>
    <source>
        <strain evidence="5">SYSU2018</strain>
    </source>
</reference>
<keyword evidence="6" id="KW-1185">Reference proteome</keyword>
<dbReference type="Pfam" id="PF04500">
    <property type="entry name" value="FLYWCH"/>
    <property type="match status" value="1"/>
</dbReference>
<dbReference type="Gene3D" id="2.20.25.240">
    <property type="match status" value="1"/>
</dbReference>
<keyword evidence="1" id="KW-0479">Metal-binding</keyword>
<sequence length="121" mass="14352">MVYHLANYPSSYIHVIYVIPGRKNPKIIVRGYIYITSGLKYPILVLDKYMFTLATKKEDKTTWVCRKYNWRNTNKNMRCKARMITYGKVVRLIKGHNHEPMVTEEELSKMIPQVVNIIRSE</sequence>
<dbReference type="Proteomes" id="UP001516400">
    <property type="component" value="Unassembled WGS sequence"/>
</dbReference>
<gene>
    <name evidence="5" type="ORF">HHI36_012682</name>
</gene>
<evidence type="ECO:0000256" key="2">
    <source>
        <dbReference type="ARBA" id="ARBA00022771"/>
    </source>
</evidence>
<evidence type="ECO:0000313" key="5">
    <source>
        <dbReference type="EMBL" id="KAL3277331.1"/>
    </source>
</evidence>
<keyword evidence="2" id="KW-0863">Zinc-finger</keyword>
<evidence type="ECO:0000256" key="3">
    <source>
        <dbReference type="ARBA" id="ARBA00022833"/>
    </source>
</evidence>
<evidence type="ECO:0000256" key="1">
    <source>
        <dbReference type="ARBA" id="ARBA00022723"/>
    </source>
</evidence>
<organism evidence="5 6">
    <name type="scientific">Cryptolaemus montrouzieri</name>
    <dbReference type="NCBI Taxonomy" id="559131"/>
    <lineage>
        <taxon>Eukaryota</taxon>
        <taxon>Metazoa</taxon>
        <taxon>Ecdysozoa</taxon>
        <taxon>Arthropoda</taxon>
        <taxon>Hexapoda</taxon>
        <taxon>Insecta</taxon>
        <taxon>Pterygota</taxon>
        <taxon>Neoptera</taxon>
        <taxon>Endopterygota</taxon>
        <taxon>Coleoptera</taxon>
        <taxon>Polyphaga</taxon>
        <taxon>Cucujiformia</taxon>
        <taxon>Coccinelloidea</taxon>
        <taxon>Coccinellidae</taxon>
        <taxon>Scymninae</taxon>
        <taxon>Scymnini</taxon>
        <taxon>Cryptolaemus</taxon>
    </lineage>
</organism>
<comment type="caution">
    <text evidence="5">The sequence shown here is derived from an EMBL/GenBank/DDBJ whole genome shotgun (WGS) entry which is preliminary data.</text>
</comment>
<evidence type="ECO:0000259" key="4">
    <source>
        <dbReference type="Pfam" id="PF04500"/>
    </source>
</evidence>
<dbReference type="AlphaFoldDB" id="A0ABD2NGC0"/>
<dbReference type="InterPro" id="IPR007588">
    <property type="entry name" value="Znf_FLYWCH"/>
</dbReference>
<feature type="domain" description="FLYWCH-type" evidence="4">
    <location>
        <begin position="34"/>
        <end position="98"/>
    </location>
</feature>
<protein>
    <recommendedName>
        <fullName evidence="4">FLYWCH-type domain-containing protein</fullName>
    </recommendedName>
</protein>
<name>A0ABD2NGC0_9CUCU</name>
<keyword evidence="3" id="KW-0862">Zinc</keyword>
<dbReference type="GO" id="GO:0008270">
    <property type="term" value="F:zinc ion binding"/>
    <property type="evidence" value="ECO:0007669"/>
    <property type="project" value="UniProtKB-KW"/>
</dbReference>
<accession>A0ABD2NGC0</accession>